<feature type="active site" description="Proton acceptor; for dehydratase activity" evidence="5">
    <location>
        <position position="1374"/>
    </location>
</feature>
<keyword evidence="2" id="KW-0597">Phosphoprotein</keyword>
<reference evidence="8" key="1">
    <citation type="journal article" date="2023" name="Mol. Phylogenet. Evol.">
        <title>Genome-scale phylogeny and comparative genomics of the fungal order Sordariales.</title>
        <authorList>
            <person name="Hensen N."/>
            <person name="Bonometti L."/>
            <person name="Westerberg I."/>
            <person name="Brannstrom I.O."/>
            <person name="Guillou S."/>
            <person name="Cros-Aarteil S."/>
            <person name="Calhoun S."/>
            <person name="Haridas S."/>
            <person name="Kuo A."/>
            <person name="Mondo S."/>
            <person name="Pangilinan J."/>
            <person name="Riley R."/>
            <person name="LaButti K."/>
            <person name="Andreopoulos B."/>
            <person name="Lipzen A."/>
            <person name="Chen C."/>
            <person name="Yan M."/>
            <person name="Daum C."/>
            <person name="Ng V."/>
            <person name="Clum A."/>
            <person name="Steindorff A."/>
            <person name="Ohm R.A."/>
            <person name="Martin F."/>
            <person name="Silar P."/>
            <person name="Natvig D.O."/>
            <person name="Lalanne C."/>
            <person name="Gautier V."/>
            <person name="Ament-Velasquez S.L."/>
            <person name="Kruys A."/>
            <person name="Hutchinson M.I."/>
            <person name="Powell A.J."/>
            <person name="Barry K."/>
            <person name="Miller A.N."/>
            <person name="Grigoriev I.V."/>
            <person name="Debuchy R."/>
            <person name="Gladieux P."/>
            <person name="Hiltunen Thoren M."/>
            <person name="Johannesson H."/>
        </authorList>
    </citation>
    <scope>NUCLEOTIDE SEQUENCE</scope>
    <source>
        <strain evidence="8">CBS 118394</strain>
    </source>
</reference>
<dbReference type="CDD" id="cd00833">
    <property type="entry name" value="PKS"/>
    <property type="match status" value="1"/>
</dbReference>
<dbReference type="Pfam" id="PF21089">
    <property type="entry name" value="PKS_DH_N"/>
    <property type="match status" value="1"/>
</dbReference>
<comment type="caution">
    <text evidence="8">The sequence shown here is derived from an EMBL/GenBank/DDBJ whole genome shotgun (WGS) entry which is preliminary data.</text>
</comment>
<dbReference type="PANTHER" id="PTHR43775:SF37">
    <property type="entry name" value="SI:DKEY-61P9.11"/>
    <property type="match status" value="1"/>
</dbReference>
<dbReference type="GO" id="GO:0004312">
    <property type="term" value="F:fatty acid synthase activity"/>
    <property type="evidence" value="ECO:0007669"/>
    <property type="project" value="TreeGrafter"/>
</dbReference>
<dbReference type="InterPro" id="IPR016036">
    <property type="entry name" value="Malonyl_transacylase_ACP-bd"/>
</dbReference>
<dbReference type="InterPro" id="IPR016035">
    <property type="entry name" value="Acyl_Trfase/lysoPLipase"/>
</dbReference>
<dbReference type="SUPFAM" id="SSF53474">
    <property type="entry name" value="alpha/beta-Hydrolases"/>
    <property type="match status" value="1"/>
</dbReference>
<dbReference type="Pfam" id="PF00698">
    <property type="entry name" value="Acyl_transf_1"/>
    <property type="match status" value="1"/>
</dbReference>
<dbReference type="SUPFAM" id="SSF53901">
    <property type="entry name" value="Thiolase-like"/>
    <property type="match status" value="1"/>
</dbReference>
<dbReference type="Gene3D" id="3.30.70.3290">
    <property type="match status" value="1"/>
</dbReference>
<dbReference type="InterPro" id="IPR014031">
    <property type="entry name" value="Ketoacyl_synth_C"/>
</dbReference>
<evidence type="ECO:0000313" key="9">
    <source>
        <dbReference type="Proteomes" id="UP001283341"/>
    </source>
</evidence>
<evidence type="ECO:0000256" key="2">
    <source>
        <dbReference type="ARBA" id="ARBA00022553"/>
    </source>
</evidence>
<dbReference type="InterPro" id="IPR020807">
    <property type="entry name" value="PKS_DH"/>
</dbReference>
<evidence type="ECO:0000259" key="6">
    <source>
        <dbReference type="PROSITE" id="PS52004"/>
    </source>
</evidence>
<evidence type="ECO:0008006" key="10">
    <source>
        <dbReference type="Google" id="ProtNLM"/>
    </source>
</evidence>
<evidence type="ECO:0000256" key="1">
    <source>
        <dbReference type="ARBA" id="ARBA00022450"/>
    </source>
</evidence>
<dbReference type="InterPro" id="IPR042104">
    <property type="entry name" value="PKS_dehydratase_sf"/>
</dbReference>
<dbReference type="PROSITE" id="PS52004">
    <property type="entry name" value="KS3_2"/>
    <property type="match status" value="1"/>
</dbReference>
<dbReference type="Pfam" id="PF00975">
    <property type="entry name" value="Thioesterase"/>
    <property type="match status" value="1"/>
</dbReference>
<dbReference type="Proteomes" id="UP001283341">
    <property type="component" value="Unassembled WGS sequence"/>
</dbReference>
<dbReference type="PROSITE" id="PS52019">
    <property type="entry name" value="PKS_MFAS_DH"/>
    <property type="match status" value="1"/>
</dbReference>
<evidence type="ECO:0000256" key="3">
    <source>
        <dbReference type="ARBA" id="ARBA00022679"/>
    </source>
</evidence>
<protein>
    <recommendedName>
        <fullName evidence="10">Polyketide synthase</fullName>
    </recommendedName>
</protein>
<evidence type="ECO:0000256" key="4">
    <source>
        <dbReference type="ARBA" id="ARBA00023268"/>
    </source>
</evidence>
<dbReference type="InterPro" id="IPR036736">
    <property type="entry name" value="ACP-like_sf"/>
</dbReference>
<dbReference type="InterPro" id="IPR049551">
    <property type="entry name" value="PKS_DH_C"/>
</dbReference>
<dbReference type="InterPro" id="IPR032088">
    <property type="entry name" value="SAT"/>
</dbReference>
<keyword evidence="3" id="KW-0808">Transferase</keyword>
<keyword evidence="9" id="KW-1185">Reference proteome</keyword>
<dbReference type="InterPro" id="IPR018201">
    <property type="entry name" value="Ketoacyl_synth_AS"/>
</dbReference>
<dbReference type="Pfam" id="PF16073">
    <property type="entry name" value="SAT"/>
    <property type="match status" value="1"/>
</dbReference>
<dbReference type="InterPro" id="IPR016039">
    <property type="entry name" value="Thiolase-like"/>
</dbReference>
<feature type="active site" description="Proton donor; for dehydratase activity" evidence="5">
    <location>
        <position position="1579"/>
    </location>
</feature>
<dbReference type="PANTHER" id="PTHR43775">
    <property type="entry name" value="FATTY ACID SYNTHASE"/>
    <property type="match status" value="1"/>
</dbReference>
<dbReference type="Gene3D" id="3.10.129.110">
    <property type="entry name" value="Polyketide synthase dehydratase"/>
    <property type="match status" value="1"/>
</dbReference>
<feature type="domain" description="PKS/mFAS DH" evidence="7">
    <location>
        <begin position="1342"/>
        <end position="1671"/>
    </location>
</feature>
<sequence>MATATHPQHCVVLFGGQGSASIFSPSAAAITEQDARSVSAGSVLLSKCHVAFLEELASLDAESRRLIEIDSTLFSSPTQLLKPAQQYHTHPVLQATTIYLCQLLHFLAESGKDEPSVSLEKIRETAGFSSGLIPATVVARSRTADDLVACGVQGFRLAWWIACRTHLWTLKQTNAGNGDAQVEPQATFSLVIRGFSQDQVEERLSEYHAAIDHGPRRLQISATSNSGVVSISGPKADLCAFKNQSAEDLTTTFAFVHGWYHGGIQLEGVVEEVYNDCNLRGIFFPVYSPTSTKPLRSTSDGTLFKIYGNDNETIDDNARLLPWLARHLLVHCADWCVTSQAIGAKVKEVLEKQPEAAVKIVSFGPSSTSLFPQDLGDESRIELLDLSPFKHCTPKPTLQLSGDDHRDSIAIVGMSVDLPKGKGTEALWETLSQGLSAVQEIPETRFKISDYYTEDADTHGKPRSMGTKYGAFMDDPFFFDNAFFNISPREAKSMDPQQRVLLHAAQEAFEDAGYVADSSPSEQRASTGCYIGLATGDYTANLTNDIDVFYSSGTLRAFHSGRISYFYKLSGPSIVTDTACSSSMVSIYQACRALQHGDCTTVVAGGVNVITSPDMYLGLARGHFLSKTGGCKPFDAAADGYCRAEGCVLFVLKRLSDAVAEGDRIHGIIRNVMVNQSGNSHSITHPHSQTQMDLVKRLLDQANIDPASISVIEAHGTGTQAGDSREVESLKAVFGPHHSPTRPLMLGSIKGNIGHCEAASGAAGLAKLLLMLRERKIPVQAAFNTVNPALAAGLDAASFIIPRQTIPWSHSSMKTPRRALLNNFGAAGSNVSLILEDWADESPKSRTEQRSAYVFTISAKSKRALQWAAERHVELLGNLQAQRRLPSLKDICYTATARRQNYDHRISIACKSVDDLITRLQQHVKAGVVSEPATKVSATVFVFAGQGAWYDGVGQELMKTYPPFRDTMMTCEKLIKSLNGEYPSILGLLGEGKKTLNTTEQIIASQCACVALEIGLARMFMSWGIIPDYVMGHSLGEYAALCISGALSLEDTLRVVASRAKMMVDHCSPNTTGMIACSLSPEKAQHLLAGNPSLSQLAVACRNSTGDCVVGGPLEQIDMLQKTWKQITVFQEDLNARGHKGVRTKFLNVPYAFHTAAMDPIADGLRDLGRTVKFREPAIPIVSNVHGRLFEENDFYWGYFARHAREPVLFAEGLQALQTKLDQPADAFFIDIGPHPTTLPMVRASLPMNPSSAFMGTLQKGQDAWTSLSETMAAISLRKFKTPVKWRDVFTGTSARVTSLPGHLLEGRTFLVPFQELTRQTQELTHEAKPPNPELRTRTGFYLLPWRRTTPSANKDELVLETDLTILGPLISGHDVGGTCICPASVFHELAMEAAEVALQPPSTQVSVVSGLGFASPLVYVPSKSQAETTATTVVLVRITKDLDGEADFKITSLSPSTDTETEHCTGTIFLQKLRLKSSSPSPQWAKDEAIVARQSRHFSSSSAAKTHDRGISTFRQKVLYEATFTRVVRYAPEYQSLVYLDVADSNLEGLGSFRIPSSPGFGSEAAADGYLTHPVFTDTLLHAAGFIANLNLATSVSGSEMIGICARVESIEIAYRDVDYKDTFSIYCSLLEIKGGATLLADAVALNSAGRVVAVVRGIEFKRLRLSAFQQALARHHHRPAADKYPAIQTGTIPTLVQTAPSTTSGLDTPSSSGGEVLNTPIETTATNHLASAGNSIRQAVKDIVVEVGGFQPQQNDDNTADEYMYTKTLDELGIDSLMRIEIAQKLTHMFPAQLSSGGVDHHALSVCDTLDEMEDMLSAVLVPPASSSVQEDSSLGLTNTRTTLASSNTAISRRIDDIVSFTDTPLSSDYSDHHPVATSSYTTPTTMSFTSQNPAVLCVSGEKTTPLCLFHDGSGQVGPYARLRGHDRTTHAFFDPYFGASPGVDERPFCSVNQMAEHYVSLLISTGSVDRIVPVILGGWSFGGVLAFEAAQQLTTKGFSVKGLVLIDAPSPVDHEPLPAAIIASISRKLPPGKNSVALEHEFAYNASLLGTYKPDKEFFSNHGPIKAVMLKSRDLFNTEGVQYDWLSREEAREAAILEWQGLVGGGHVEVLEIPGNHFEAFSKENIGDTGAQIWKACRYIEGGEF</sequence>
<dbReference type="Gene3D" id="3.40.366.10">
    <property type="entry name" value="Malonyl-Coenzyme A Acyl Carrier Protein, domain 2"/>
    <property type="match status" value="2"/>
</dbReference>
<dbReference type="InterPro" id="IPR001227">
    <property type="entry name" value="Ac_transferase_dom_sf"/>
</dbReference>
<dbReference type="GO" id="GO:0004315">
    <property type="term" value="F:3-oxoacyl-[acyl-carrier-protein] synthase activity"/>
    <property type="evidence" value="ECO:0007669"/>
    <property type="project" value="InterPro"/>
</dbReference>
<name>A0AAE0HZM5_9PEZI</name>
<dbReference type="GO" id="GO:0044550">
    <property type="term" value="P:secondary metabolite biosynthetic process"/>
    <property type="evidence" value="ECO:0007669"/>
    <property type="project" value="UniProtKB-ARBA"/>
</dbReference>
<organism evidence="8 9">
    <name type="scientific">Apodospora peruviana</name>
    <dbReference type="NCBI Taxonomy" id="516989"/>
    <lineage>
        <taxon>Eukaryota</taxon>
        <taxon>Fungi</taxon>
        <taxon>Dikarya</taxon>
        <taxon>Ascomycota</taxon>
        <taxon>Pezizomycotina</taxon>
        <taxon>Sordariomycetes</taxon>
        <taxon>Sordariomycetidae</taxon>
        <taxon>Sordariales</taxon>
        <taxon>Lasiosphaeriaceae</taxon>
        <taxon>Apodospora</taxon>
    </lineage>
</organism>
<dbReference type="InterPro" id="IPR049552">
    <property type="entry name" value="PKS_DH_N"/>
</dbReference>
<dbReference type="EMBL" id="JAUEDM010000005">
    <property type="protein sequence ID" value="KAK3315849.1"/>
    <property type="molecule type" value="Genomic_DNA"/>
</dbReference>
<dbReference type="Gene3D" id="1.10.1200.10">
    <property type="entry name" value="ACP-like"/>
    <property type="match status" value="1"/>
</dbReference>
<dbReference type="InterPro" id="IPR001031">
    <property type="entry name" value="Thioesterase"/>
</dbReference>
<dbReference type="SUPFAM" id="SSF55048">
    <property type="entry name" value="Probable ACP-binding domain of malonyl-CoA ACP transacylase"/>
    <property type="match status" value="1"/>
</dbReference>
<dbReference type="Pfam" id="PF22621">
    <property type="entry name" value="CurL-like_PKS_C"/>
    <property type="match status" value="1"/>
</dbReference>
<dbReference type="SMART" id="SM00825">
    <property type="entry name" value="PKS_KS"/>
    <property type="match status" value="1"/>
</dbReference>
<dbReference type="InterPro" id="IPR050091">
    <property type="entry name" value="PKS_NRPS_Biosynth_Enz"/>
</dbReference>
<proteinExistence type="predicted"/>
<dbReference type="SMART" id="SM00827">
    <property type="entry name" value="PKS_AT"/>
    <property type="match status" value="1"/>
</dbReference>
<feature type="domain" description="Ketosynthase family 3 (KS3)" evidence="6">
    <location>
        <begin position="406"/>
        <end position="837"/>
    </location>
</feature>
<dbReference type="Pfam" id="PF14765">
    <property type="entry name" value="PS-DH"/>
    <property type="match status" value="1"/>
</dbReference>
<dbReference type="Pfam" id="PF00109">
    <property type="entry name" value="ketoacyl-synt"/>
    <property type="match status" value="1"/>
</dbReference>
<feature type="region of interest" description="C-terminal hotdog fold" evidence="5">
    <location>
        <begin position="1512"/>
        <end position="1671"/>
    </location>
</feature>
<dbReference type="GO" id="GO:0006633">
    <property type="term" value="P:fatty acid biosynthetic process"/>
    <property type="evidence" value="ECO:0007669"/>
    <property type="project" value="InterPro"/>
</dbReference>
<keyword evidence="4" id="KW-0511">Multifunctional enzyme</keyword>
<dbReference type="InterPro" id="IPR049900">
    <property type="entry name" value="PKS_mFAS_DH"/>
</dbReference>
<accession>A0AAE0HZM5</accession>
<gene>
    <name evidence="8" type="ORF">B0H66DRAFT_559875</name>
</gene>
<dbReference type="InterPro" id="IPR020841">
    <property type="entry name" value="PKS_Beta-ketoAc_synthase_dom"/>
</dbReference>
<dbReference type="InterPro" id="IPR029058">
    <property type="entry name" value="AB_hydrolase_fold"/>
</dbReference>
<keyword evidence="1" id="KW-0596">Phosphopantetheine</keyword>
<dbReference type="SMART" id="SM00826">
    <property type="entry name" value="PKS_DH"/>
    <property type="match status" value="1"/>
</dbReference>
<dbReference type="Pfam" id="PF02801">
    <property type="entry name" value="Ketoacyl-synt_C"/>
    <property type="match status" value="1"/>
</dbReference>
<evidence type="ECO:0000256" key="5">
    <source>
        <dbReference type="PROSITE-ProRule" id="PRU01363"/>
    </source>
</evidence>
<evidence type="ECO:0000259" key="7">
    <source>
        <dbReference type="PROSITE" id="PS52019"/>
    </source>
</evidence>
<dbReference type="InterPro" id="IPR014030">
    <property type="entry name" value="Ketoacyl_synth_N"/>
</dbReference>
<dbReference type="Gene3D" id="3.40.50.1820">
    <property type="entry name" value="alpha/beta hydrolase"/>
    <property type="match status" value="1"/>
</dbReference>
<dbReference type="Gene3D" id="3.40.47.10">
    <property type="match status" value="1"/>
</dbReference>
<dbReference type="SUPFAM" id="SSF52151">
    <property type="entry name" value="FabD/lysophospholipase-like"/>
    <property type="match status" value="1"/>
</dbReference>
<dbReference type="PROSITE" id="PS00606">
    <property type="entry name" value="KS3_1"/>
    <property type="match status" value="1"/>
</dbReference>
<evidence type="ECO:0000313" key="8">
    <source>
        <dbReference type="EMBL" id="KAK3315849.1"/>
    </source>
</evidence>
<feature type="region of interest" description="N-terminal hotdog fold" evidence="5">
    <location>
        <begin position="1342"/>
        <end position="1476"/>
    </location>
</feature>
<reference evidence="8" key="2">
    <citation type="submission" date="2023-06" db="EMBL/GenBank/DDBJ databases">
        <authorList>
            <consortium name="Lawrence Berkeley National Laboratory"/>
            <person name="Haridas S."/>
            <person name="Hensen N."/>
            <person name="Bonometti L."/>
            <person name="Westerberg I."/>
            <person name="Brannstrom I.O."/>
            <person name="Guillou S."/>
            <person name="Cros-Aarteil S."/>
            <person name="Calhoun S."/>
            <person name="Kuo A."/>
            <person name="Mondo S."/>
            <person name="Pangilinan J."/>
            <person name="Riley R."/>
            <person name="Labutti K."/>
            <person name="Andreopoulos B."/>
            <person name="Lipzen A."/>
            <person name="Chen C."/>
            <person name="Yanf M."/>
            <person name="Daum C."/>
            <person name="Ng V."/>
            <person name="Clum A."/>
            <person name="Steindorff A."/>
            <person name="Ohm R."/>
            <person name="Martin F."/>
            <person name="Silar P."/>
            <person name="Natvig D."/>
            <person name="Lalanne C."/>
            <person name="Gautier V."/>
            <person name="Ament-Velasquez S.L."/>
            <person name="Kruys A."/>
            <person name="Hutchinson M.I."/>
            <person name="Powell A.J."/>
            <person name="Barry K."/>
            <person name="Miller A.N."/>
            <person name="Grigoriev I.V."/>
            <person name="Debuchy R."/>
            <person name="Gladieux P."/>
            <person name="Thoren M.H."/>
            <person name="Johannesson H."/>
        </authorList>
    </citation>
    <scope>NUCLEOTIDE SEQUENCE</scope>
    <source>
        <strain evidence="8">CBS 118394</strain>
    </source>
</reference>
<dbReference type="InterPro" id="IPR014043">
    <property type="entry name" value="Acyl_transferase_dom"/>
</dbReference>